<dbReference type="PROSITE" id="PS51785">
    <property type="entry name" value="EXOI_C"/>
    <property type="match status" value="1"/>
</dbReference>
<keyword evidence="10" id="KW-0238">DNA-binding</keyword>
<dbReference type="Gene3D" id="3.30.1520.20">
    <property type="entry name" value="Exonuclease ExoI, domain 2"/>
    <property type="match status" value="1"/>
</dbReference>
<feature type="binding site" evidence="15">
    <location>
        <position position="9"/>
    </location>
    <ligand>
        <name>Mg(2+)</name>
        <dbReference type="ChEBI" id="CHEBI:18420"/>
        <label>1</label>
    </ligand>
</feature>
<evidence type="ECO:0000256" key="1">
    <source>
        <dbReference type="ARBA" id="ARBA00000563"/>
    </source>
</evidence>
<dbReference type="CDD" id="cd06138">
    <property type="entry name" value="ExoI_N"/>
    <property type="match status" value="1"/>
</dbReference>
<feature type="domain" description="ExoI SH3-like" evidence="16">
    <location>
        <begin position="197"/>
        <end position="352"/>
    </location>
</feature>
<keyword evidence="4 13" id="KW-0540">Nuclease</keyword>
<dbReference type="GO" id="GO:0046872">
    <property type="term" value="F:metal ion binding"/>
    <property type="evidence" value="ECO:0007669"/>
    <property type="project" value="UniProtKB-KW"/>
</dbReference>
<dbReference type="InterPro" id="IPR034747">
    <property type="entry name" value="EXOI_SH3"/>
</dbReference>
<dbReference type="GO" id="GO:0008310">
    <property type="term" value="F:single-stranded DNA 3'-5' DNA exonuclease activity"/>
    <property type="evidence" value="ECO:0007669"/>
    <property type="project" value="UniProtKB-EC"/>
</dbReference>
<evidence type="ECO:0000256" key="8">
    <source>
        <dbReference type="ARBA" id="ARBA00022839"/>
    </source>
</evidence>
<protein>
    <recommendedName>
        <fullName evidence="3 13">Exodeoxyribonuclease I</fullName>
        <ecNumber evidence="2 13">3.1.11.1</ecNumber>
    </recommendedName>
</protein>
<comment type="catalytic activity">
    <reaction evidence="1 13">
        <text>Exonucleolytic cleavage in the 3'- to 5'-direction to yield nucleoside 5'-phosphates.</text>
        <dbReference type="EC" id="3.1.11.1"/>
    </reaction>
</comment>
<evidence type="ECO:0000256" key="10">
    <source>
        <dbReference type="ARBA" id="ARBA00023125"/>
    </source>
</evidence>
<evidence type="ECO:0000313" key="19">
    <source>
        <dbReference type="Proteomes" id="UP000319980"/>
    </source>
</evidence>
<evidence type="ECO:0000259" key="17">
    <source>
        <dbReference type="PROSITE" id="PS51785"/>
    </source>
</evidence>
<dbReference type="InterPro" id="IPR036397">
    <property type="entry name" value="RNaseH_sf"/>
</dbReference>
<keyword evidence="7 13" id="KW-0378">Hydrolase</keyword>
<evidence type="ECO:0000313" key="18">
    <source>
        <dbReference type="EMBL" id="TWT23751.1"/>
    </source>
</evidence>
<dbReference type="RefSeq" id="WP_146385120.1">
    <property type="nucleotide sequence ID" value="NZ_VOHK01000001.1"/>
</dbReference>
<feature type="binding site" evidence="14">
    <location>
        <position position="11"/>
    </location>
    <ligand>
        <name>substrate</name>
    </ligand>
</feature>
<evidence type="ECO:0000256" key="2">
    <source>
        <dbReference type="ARBA" id="ARBA00012108"/>
    </source>
</evidence>
<evidence type="ECO:0000256" key="4">
    <source>
        <dbReference type="ARBA" id="ARBA00022722"/>
    </source>
</evidence>
<evidence type="ECO:0000256" key="5">
    <source>
        <dbReference type="ARBA" id="ARBA00022723"/>
    </source>
</evidence>
<gene>
    <name evidence="18" type="primary">sbcB</name>
    <name evidence="18" type="ORF">FQY83_03810</name>
</gene>
<feature type="binding site" evidence="15">
    <location>
        <position position="181"/>
    </location>
    <ligand>
        <name>Mg(2+)</name>
        <dbReference type="ChEBI" id="CHEBI:18420"/>
        <label>2</label>
    </ligand>
</feature>
<dbReference type="FunFam" id="3.30.420.10:FF:000033">
    <property type="entry name" value="Exodeoxyribonuclease I"/>
    <property type="match status" value="1"/>
</dbReference>
<keyword evidence="6 13" id="KW-0227">DNA damage</keyword>
<dbReference type="Pfam" id="PF08411">
    <property type="entry name" value="ExoI_SH3"/>
    <property type="match status" value="1"/>
</dbReference>
<dbReference type="Gene3D" id="1.20.1280.70">
    <property type="entry name" value="Exonuclease ExoI, domain 3"/>
    <property type="match status" value="1"/>
</dbReference>
<feature type="domain" description="ExoI C-terminal" evidence="17">
    <location>
        <begin position="355"/>
        <end position="477"/>
    </location>
</feature>
<organism evidence="18 19">
    <name type="scientific">Luteimonas marina</name>
    <dbReference type="NCBI Taxonomy" id="488485"/>
    <lineage>
        <taxon>Bacteria</taxon>
        <taxon>Pseudomonadati</taxon>
        <taxon>Pseudomonadota</taxon>
        <taxon>Gammaproteobacteria</taxon>
        <taxon>Lysobacterales</taxon>
        <taxon>Lysobacteraceae</taxon>
        <taxon>Luteimonas</taxon>
    </lineage>
</organism>
<dbReference type="InterPro" id="IPR013520">
    <property type="entry name" value="Ribonucl_H"/>
</dbReference>
<feature type="binding site" evidence="14">
    <location>
        <position position="160"/>
    </location>
    <ligand>
        <name>substrate</name>
    </ligand>
</feature>
<dbReference type="GO" id="GO:0006281">
    <property type="term" value="P:DNA repair"/>
    <property type="evidence" value="ECO:0007669"/>
    <property type="project" value="UniProtKB-KW"/>
</dbReference>
<dbReference type="SUPFAM" id="SSF53098">
    <property type="entry name" value="Ribonuclease H-like"/>
    <property type="match status" value="1"/>
</dbReference>
<evidence type="ECO:0000256" key="9">
    <source>
        <dbReference type="ARBA" id="ARBA00022842"/>
    </source>
</evidence>
<dbReference type="NCBIfam" id="NF008746">
    <property type="entry name" value="PRK11779.1"/>
    <property type="match status" value="1"/>
</dbReference>
<evidence type="ECO:0000259" key="16">
    <source>
        <dbReference type="PROSITE" id="PS51784"/>
    </source>
</evidence>
<evidence type="ECO:0000256" key="3">
    <source>
        <dbReference type="ARBA" id="ARBA00019900"/>
    </source>
</evidence>
<evidence type="ECO:0000256" key="13">
    <source>
        <dbReference type="PIRNR" id="PIRNR000977"/>
    </source>
</evidence>
<evidence type="ECO:0000256" key="15">
    <source>
        <dbReference type="PIRSR" id="PIRSR000977-2"/>
    </source>
</evidence>
<dbReference type="InterPro" id="IPR023607">
    <property type="entry name" value="Exodeoxyribonuclease_I"/>
</dbReference>
<keyword evidence="19" id="KW-1185">Reference proteome</keyword>
<dbReference type="InterPro" id="IPR012337">
    <property type="entry name" value="RNaseH-like_sf"/>
</dbReference>
<reference evidence="18 19" key="1">
    <citation type="journal article" date="2008" name="Int. J. Syst. Evol. Microbiol.">
        <title>Luteimonas marina sp. nov., isolated from seawater.</title>
        <authorList>
            <person name="Baik K.S."/>
            <person name="Park S.C."/>
            <person name="Kim M.S."/>
            <person name="Kim E.M."/>
            <person name="Park C."/>
            <person name="Chun J."/>
            <person name="Seong C.N."/>
        </authorList>
    </citation>
    <scope>NUCLEOTIDE SEQUENCE [LARGE SCALE GENOMIC DNA]</scope>
    <source>
        <strain evidence="18 19">FR1330</strain>
    </source>
</reference>
<evidence type="ECO:0000256" key="6">
    <source>
        <dbReference type="ARBA" id="ARBA00022763"/>
    </source>
</evidence>
<dbReference type="GO" id="GO:0003677">
    <property type="term" value="F:DNA binding"/>
    <property type="evidence" value="ECO:0007669"/>
    <property type="project" value="UniProtKB-KW"/>
</dbReference>
<dbReference type="OrthoDB" id="9763470at2"/>
<sequence length="486" mass="55004">MGATFLFYDLETFGADPRRSRIAQFAAIRTDEALNEVEEPIDFLVKPAGDLLPSPDATLVTGLPPQRALAGGVPEAEAFSRIFDEMSRPQTCTLGYNSLRFDDEFVRFGLYRNFFDAYEREWRGGNSRWDLLDAMRLMHALRPDGIAWPQREDGQGTSFKLEHLAAANGVRQGEAHEALSDVRALIGLARRFREAQPRLWEYALQLRDKRFAASLLDAVAMKPLLHVSQRYPASRLCAAPVLPLARHPRYDGRVIVFDLDSEPDALLDLDPEAIAARLYVRADQLPEGETRIALKEVHLNRCPALVRWDHLREADFARLSIEPARVEYRASRLRAAGPALAEKLRQVYAAEREFPPGDADGALYDGFIPDGDKRLFADVRATPPAQLGARHFGFRDPRLVELLFRYRARNWPETLDAGERARWNDYRRERLADDSGLSELGFTRYFDRIGTLRGTVGEDVAKIGLLDQLDDWGRNLQGELEMSSPA</sequence>
<dbReference type="PIRSF" id="PIRSF000977">
    <property type="entry name" value="Exodeoxyribonuclease_I"/>
    <property type="match status" value="1"/>
</dbReference>
<dbReference type="SMART" id="SM00479">
    <property type="entry name" value="EXOIII"/>
    <property type="match status" value="1"/>
</dbReference>
<dbReference type="Pfam" id="PF26016">
    <property type="entry name" value="ExoI_C"/>
    <property type="match status" value="1"/>
</dbReference>
<dbReference type="AlphaFoldDB" id="A0A5C5UBT1"/>
<dbReference type="EC" id="3.1.11.1" evidence="2 13"/>
<evidence type="ECO:0000256" key="14">
    <source>
        <dbReference type="PIRSR" id="PIRSR000977-1"/>
    </source>
</evidence>
<evidence type="ECO:0000256" key="7">
    <source>
        <dbReference type="ARBA" id="ARBA00022801"/>
    </source>
</evidence>
<dbReference type="Gene3D" id="3.30.420.10">
    <property type="entry name" value="Ribonuclease H-like superfamily/Ribonuclease H"/>
    <property type="match status" value="1"/>
</dbReference>
<proteinExistence type="predicted"/>
<evidence type="ECO:0000256" key="11">
    <source>
        <dbReference type="ARBA" id="ARBA00023204"/>
    </source>
</evidence>
<name>A0A5C5UBT1_9GAMM</name>
<keyword evidence="9 15" id="KW-0460">Magnesium</keyword>
<dbReference type="PROSITE" id="PS51784">
    <property type="entry name" value="EXOI_SH3"/>
    <property type="match status" value="1"/>
</dbReference>
<evidence type="ECO:0000256" key="12">
    <source>
        <dbReference type="ARBA" id="ARBA00046792"/>
    </source>
</evidence>
<accession>A0A5C5UBT1</accession>
<dbReference type="InterPro" id="IPR013620">
    <property type="entry name" value="Exonuc_1_SH3"/>
</dbReference>
<dbReference type="Gene3D" id="1.10.287.1240">
    <property type="match status" value="1"/>
</dbReference>
<dbReference type="InterPro" id="IPR058561">
    <property type="entry name" value="Exonuc_1_C"/>
</dbReference>
<feature type="binding site" evidence="15">
    <location>
        <position position="11"/>
    </location>
    <ligand>
        <name>Mg(2+)</name>
        <dbReference type="ChEBI" id="CHEBI:18420"/>
        <label>2</label>
    </ligand>
</feature>
<dbReference type="InterPro" id="IPR038649">
    <property type="entry name" value="EXOI_SH3_sf"/>
</dbReference>
<comment type="cofactor">
    <cofactor evidence="15">
        <name>Mg(2+)</name>
        <dbReference type="ChEBI" id="CHEBI:18420"/>
    </cofactor>
    <text evidence="15">Binds 2 Mg(2+) ions per monomer.</text>
</comment>
<dbReference type="EMBL" id="VOHK01000001">
    <property type="protein sequence ID" value="TWT23751.1"/>
    <property type="molecule type" value="Genomic_DNA"/>
</dbReference>
<keyword evidence="5 15" id="KW-0479">Metal-binding</keyword>
<comment type="subunit">
    <text evidence="12">Monomer. Interacts with ssb (via C-terminus); this interaction stimulates the exonuclease activity by recruiting the enzyme to its substrate.</text>
</comment>
<dbReference type="Proteomes" id="UP000319980">
    <property type="component" value="Unassembled WGS sequence"/>
</dbReference>
<comment type="caution">
    <text evidence="18">The sequence shown here is derived from an EMBL/GenBank/DDBJ whole genome shotgun (WGS) entry which is preliminary data.</text>
</comment>
<keyword evidence="11 13" id="KW-0234">DNA repair</keyword>
<keyword evidence="8 13" id="KW-0269">Exonuclease</keyword>
<dbReference type="Pfam" id="PF00929">
    <property type="entry name" value="RNase_T"/>
    <property type="match status" value="1"/>
</dbReference>